<reference evidence="6" key="1">
    <citation type="submission" date="2021-01" db="EMBL/GenBank/DDBJ databases">
        <title>Fulvivirga kasyanovii gen. nov., sp nov., a novel member of the phylum Bacteroidetes isolated from seawater in a mussel farm.</title>
        <authorList>
            <person name="Zhao L.-H."/>
            <person name="Wang Z.-J."/>
        </authorList>
    </citation>
    <scope>NUCLEOTIDE SEQUENCE</scope>
    <source>
        <strain evidence="6">29W222</strain>
    </source>
</reference>
<dbReference type="PANTHER" id="PTHR11614">
    <property type="entry name" value="PHOSPHOLIPASE-RELATED"/>
    <property type="match status" value="1"/>
</dbReference>
<dbReference type="AlphaFoldDB" id="A0A937FUX6"/>
<comment type="caution">
    <text evidence="6">The sequence shown here is derived from an EMBL/GenBank/DDBJ whole genome shotgun (WGS) entry which is preliminary data.</text>
</comment>
<accession>A0A937FUX6</accession>
<evidence type="ECO:0000256" key="3">
    <source>
        <dbReference type="ARBA" id="ARBA00013254"/>
    </source>
</evidence>
<comment type="catalytic activity">
    <reaction evidence="1">
        <text>Hydrolyzes glycerol monoesters of long-chain fatty acids.</text>
        <dbReference type="EC" id="3.1.1.23"/>
    </reaction>
</comment>
<dbReference type="InterPro" id="IPR029058">
    <property type="entry name" value="AB_hydrolase_fold"/>
</dbReference>
<gene>
    <name evidence="6" type="ORF">JMN32_09805</name>
</gene>
<organism evidence="6 7">
    <name type="scientific">Fulvivirga marina</name>
    <dbReference type="NCBI Taxonomy" id="2494733"/>
    <lineage>
        <taxon>Bacteria</taxon>
        <taxon>Pseudomonadati</taxon>
        <taxon>Bacteroidota</taxon>
        <taxon>Cytophagia</taxon>
        <taxon>Cytophagales</taxon>
        <taxon>Fulvivirgaceae</taxon>
        <taxon>Fulvivirga</taxon>
    </lineage>
</organism>
<dbReference type="PRINTS" id="PR00111">
    <property type="entry name" value="ABHYDROLASE"/>
</dbReference>
<dbReference type="EC" id="3.1.1.23" evidence="3"/>
<evidence type="ECO:0000313" key="6">
    <source>
        <dbReference type="EMBL" id="MBL6446605.1"/>
    </source>
</evidence>
<dbReference type="InterPro" id="IPR051044">
    <property type="entry name" value="MAG_DAG_Lipase"/>
</dbReference>
<dbReference type="SUPFAM" id="SSF53474">
    <property type="entry name" value="alpha/beta-Hydrolases"/>
    <property type="match status" value="1"/>
</dbReference>
<dbReference type="FunFam" id="3.40.50.1820:FF:000117">
    <property type="entry name" value="Monoglyceride lipase, putative"/>
    <property type="match status" value="1"/>
</dbReference>
<evidence type="ECO:0000313" key="7">
    <source>
        <dbReference type="Proteomes" id="UP000614216"/>
    </source>
</evidence>
<evidence type="ECO:0000256" key="1">
    <source>
        <dbReference type="ARBA" id="ARBA00001613"/>
    </source>
</evidence>
<keyword evidence="7" id="KW-1185">Reference proteome</keyword>
<proteinExistence type="inferred from homology"/>
<dbReference type="Pfam" id="PF12146">
    <property type="entry name" value="Hydrolase_4"/>
    <property type="match status" value="1"/>
</dbReference>
<feature type="domain" description="Serine aminopeptidase S33" evidence="5">
    <location>
        <begin position="25"/>
        <end position="257"/>
    </location>
</feature>
<dbReference type="InterPro" id="IPR022742">
    <property type="entry name" value="Hydrolase_4"/>
</dbReference>
<name>A0A937FUX6_9BACT</name>
<evidence type="ECO:0000256" key="4">
    <source>
        <dbReference type="ARBA" id="ARBA00071261"/>
    </source>
</evidence>
<protein>
    <recommendedName>
        <fullName evidence="4">Monoacylglycerol lipase</fullName>
        <ecNumber evidence="3">3.1.1.23</ecNumber>
    </recommendedName>
</protein>
<evidence type="ECO:0000259" key="5">
    <source>
        <dbReference type="Pfam" id="PF12146"/>
    </source>
</evidence>
<comment type="similarity">
    <text evidence="2">Belongs to the AB hydrolase superfamily.</text>
</comment>
<dbReference type="Gene3D" id="3.40.50.1820">
    <property type="entry name" value="alpha/beta hydrolase"/>
    <property type="match status" value="1"/>
</dbReference>
<dbReference type="Proteomes" id="UP000614216">
    <property type="component" value="Unassembled WGS sequence"/>
</dbReference>
<sequence>MTEAIEFKTSDNLKLWGQVWFPETDAKGIVILIHGFGEHIQRYDHVAKAFNKANYVLAGIDLRGHGKSEGIRGHTPSYNHLLNDLRQFTDIIKDKFSTLPLFIYGHSMGGNVTANFLLRGNEQDFTAAIITSPWLKLRFDPPKIKVAMGRLVRKIYPKYAEHNNLNPNDLSRDTAVGKAYAEDPLVNNKITTEMYFSIVEAGDWALQNATSIQTPVLTMHGTDDPITSPQASEMFARKMTSEYKVWEGMYHEPHNELGKEEVIDTIVQWVKQHTP</sequence>
<dbReference type="GO" id="GO:0047372">
    <property type="term" value="F:monoacylglycerol lipase activity"/>
    <property type="evidence" value="ECO:0007669"/>
    <property type="project" value="UniProtKB-EC"/>
</dbReference>
<dbReference type="RefSeq" id="WP_202856137.1">
    <property type="nucleotide sequence ID" value="NZ_JAEUGD010000031.1"/>
</dbReference>
<dbReference type="InterPro" id="IPR000073">
    <property type="entry name" value="AB_hydrolase_1"/>
</dbReference>
<evidence type="ECO:0000256" key="2">
    <source>
        <dbReference type="ARBA" id="ARBA00008645"/>
    </source>
</evidence>
<dbReference type="EMBL" id="JAEUGD010000031">
    <property type="protein sequence ID" value="MBL6446605.1"/>
    <property type="molecule type" value="Genomic_DNA"/>
</dbReference>